<dbReference type="Proteomes" id="UP000247409">
    <property type="component" value="Unassembled WGS sequence"/>
</dbReference>
<proteinExistence type="predicted"/>
<dbReference type="EMBL" id="NBIV01000199">
    <property type="protein sequence ID" value="PXF41721.1"/>
    <property type="molecule type" value="Genomic_DNA"/>
</dbReference>
<name>A0A2V3II25_9FLOR</name>
<reference evidence="1 2" key="1">
    <citation type="journal article" date="2018" name="Mol. Biol. Evol.">
        <title>Analysis of the draft genome of the red seaweed Gracilariopsis chorda provides insights into genome size evolution in Rhodophyta.</title>
        <authorList>
            <person name="Lee J."/>
            <person name="Yang E.C."/>
            <person name="Graf L."/>
            <person name="Yang J.H."/>
            <person name="Qiu H."/>
            <person name="Zel Zion U."/>
            <person name="Chan C.X."/>
            <person name="Stephens T.G."/>
            <person name="Weber A.P.M."/>
            <person name="Boo G.H."/>
            <person name="Boo S.M."/>
            <person name="Kim K.M."/>
            <person name="Shin Y."/>
            <person name="Jung M."/>
            <person name="Lee S.J."/>
            <person name="Yim H.S."/>
            <person name="Lee J.H."/>
            <person name="Bhattacharya D."/>
            <person name="Yoon H.S."/>
        </authorList>
    </citation>
    <scope>NUCLEOTIDE SEQUENCE [LARGE SCALE GENOMIC DNA]</scope>
    <source>
        <strain evidence="1 2">SKKU-2015</strain>
        <tissue evidence="1">Whole body</tissue>
    </source>
</reference>
<evidence type="ECO:0000313" key="1">
    <source>
        <dbReference type="EMBL" id="PXF41721.1"/>
    </source>
</evidence>
<dbReference type="OrthoDB" id="194772at2759"/>
<dbReference type="AlphaFoldDB" id="A0A2V3II25"/>
<organism evidence="1 2">
    <name type="scientific">Gracilariopsis chorda</name>
    <dbReference type="NCBI Taxonomy" id="448386"/>
    <lineage>
        <taxon>Eukaryota</taxon>
        <taxon>Rhodophyta</taxon>
        <taxon>Florideophyceae</taxon>
        <taxon>Rhodymeniophycidae</taxon>
        <taxon>Gracilariales</taxon>
        <taxon>Gracilariaceae</taxon>
        <taxon>Gracilariopsis</taxon>
    </lineage>
</organism>
<accession>A0A2V3II25</accession>
<gene>
    <name evidence="1" type="ORF">BWQ96_08551</name>
</gene>
<protein>
    <submittedName>
        <fullName evidence="1">Uncharacterized protein</fullName>
    </submittedName>
</protein>
<comment type="caution">
    <text evidence="1">The sequence shown here is derived from an EMBL/GenBank/DDBJ whole genome shotgun (WGS) entry which is preliminary data.</text>
</comment>
<keyword evidence="2" id="KW-1185">Reference proteome</keyword>
<sequence length="92" mass="9955">MQYMAASAWPPKKRFTALQASLLDAFGHVIVLYGISTDAKREIASKYKRKLGPGVLCGAMFASYLSALVAERAIVPSTIQDVSLVKNATHRG</sequence>
<evidence type="ECO:0000313" key="2">
    <source>
        <dbReference type="Proteomes" id="UP000247409"/>
    </source>
</evidence>